<feature type="transmembrane region" description="Helical" evidence="7">
    <location>
        <begin position="29"/>
        <end position="53"/>
    </location>
</feature>
<gene>
    <name evidence="10" type="ORF">A7K91_00850</name>
</gene>
<dbReference type="Gene3D" id="3.40.50.300">
    <property type="entry name" value="P-loop containing nucleotide triphosphate hydrolases"/>
    <property type="match status" value="1"/>
</dbReference>
<dbReference type="AlphaFoldDB" id="A0A1A5YA02"/>
<dbReference type="PANTHER" id="PTHR24221:SF646">
    <property type="entry name" value="HAEMOLYSIN SECRETION ATP-BINDING PROTEIN"/>
    <property type="match status" value="1"/>
</dbReference>
<evidence type="ECO:0000256" key="3">
    <source>
        <dbReference type="ARBA" id="ARBA00022741"/>
    </source>
</evidence>
<dbReference type="InterPro" id="IPR003593">
    <property type="entry name" value="AAA+_ATPase"/>
</dbReference>
<evidence type="ECO:0000256" key="5">
    <source>
        <dbReference type="ARBA" id="ARBA00022989"/>
    </source>
</evidence>
<keyword evidence="11" id="KW-1185">Reference proteome</keyword>
<feature type="domain" description="ABC transporter" evidence="8">
    <location>
        <begin position="354"/>
        <end position="594"/>
    </location>
</feature>
<dbReference type="InterPro" id="IPR036640">
    <property type="entry name" value="ABC1_TM_sf"/>
</dbReference>
<keyword evidence="2 7" id="KW-0812">Transmembrane</keyword>
<evidence type="ECO:0000313" key="10">
    <source>
        <dbReference type="EMBL" id="OBR62210.1"/>
    </source>
</evidence>
<dbReference type="GO" id="GO:0140359">
    <property type="term" value="F:ABC-type transporter activity"/>
    <property type="evidence" value="ECO:0007669"/>
    <property type="project" value="InterPro"/>
</dbReference>
<feature type="domain" description="ABC transmembrane type-1" evidence="9">
    <location>
        <begin position="32"/>
        <end position="320"/>
    </location>
</feature>
<dbReference type="GO" id="GO:0005524">
    <property type="term" value="F:ATP binding"/>
    <property type="evidence" value="ECO:0007669"/>
    <property type="project" value="UniProtKB-KW"/>
</dbReference>
<dbReference type="PROSITE" id="PS50929">
    <property type="entry name" value="ABC_TM1F"/>
    <property type="match status" value="1"/>
</dbReference>
<dbReference type="SUPFAM" id="SSF90123">
    <property type="entry name" value="ABC transporter transmembrane region"/>
    <property type="match status" value="1"/>
</dbReference>
<sequence>MNGASSGKLNLIISVIGKILPLLIRIAPFLLAAIVLIKIIVAFIPAGQAFLLLKSTDSAAAALTGSAPWIDPVKWLLLIAVLSAVRIGLEAVSEYMSVLLKQRFEYRLEEMLAHKAANIPLILFDQADYYDTLQRAKSNISVRGFRLLELILTIVECLFTLAGYIVLLTQFSWLLIIALIAGTIPTLLVHLKIGEWNFWLQRYQTPYVRRLVYLFELLTQRFAAKELRIYRLAPAFLKEWGDYYWKNAREQRKVDKKSISTRSGIDGWNTVTLLAYSVYVLWVCFSRKLSLGTFVAVSQILSSTQAQMKNVAYSLSQFYEESMIIQEFFTFMDTEEEHKNEDKPAFTGKVQEGISVNNLSFTYPGSTKPALNNISFRINKNETVAIVGENGAGKSTLIHCLIGLHQSYEGSITYDHTDLKDINVASFRNHVSAVFQDYVHYHGSVKENIGFGNVERIDNLAAIEAAAGLSGAAEFIDRLPNSYNTQVGAGFQNAQELSIGQWQKLALGRAYFNDGSIVVLDEPTASLDPTTESELYRQFHQLSEGKVTFLVSHRLGSCRIADRIVVLKQGELVEQGTHDELMKLGGEYKQMYESQAEWYLQEASYKGA</sequence>
<evidence type="ECO:0000256" key="4">
    <source>
        <dbReference type="ARBA" id="ARBA00022840"/>
    </source>
</evidence>
<keyword evidence="6 7" id="KW-0472">Membrane</keyword>
<accession>A0A1A5YA02</accession>
<dbReference type="Gene3D" id="1.20.1560.10">
    <property type="entry name" value="ABC transporter type 1, transmembrane domain"/>
    <property type="match status" value="1"/>
</dbReference>
<dbReference type="InterPro" id="IPR003439">
    <property type="entry name" value="ABC_transporter-like_ATP-bd"/>
</dbReference>
<name>A0A1A5YA02_9BACL</name>
<comment type="subcellular location">
    <subcellularLocation>
        <location evidence="1">Cell membrane</location>
        <topology evidence="1">Multi-pass membrane protein</topology>
    </subcellularLocation>
</comment>
<feature type="transmembrane region" description="Helical" evidence="7">
    <location>
        <begin position="147"/>
        <end position="167"/>
    </location>
</feature>
<comment type="caution">
    <text evidence="10">The sequence shown here is derived from an EMBL/GenBank/DDBJ whole genome shotgun (WGS) entry which is preliminary data.</text>
</comment>
<protein>
    <recommendedName>
        <fullName evidence="12">ABC transporter ATP-binding protein</fullName>
    </recommendedName>
</protein>
<reference evidence="10 11" key="1">
    <citation type="submission" date="2016-05" db="EMBL/GenBank/DDBJ databases">
        <title>Paenibacillus oryzae. sp. nov., isolated from the rice root.</title>
        <authorList>
            <person name="Zhang J."/>
            <person name="Zhang X."/>
        </authorList>
    </citation>
    <scope>NUCLEOTIDE SEQUENCE [LARGE SCALE GENOMIC DNA]</scope>
    <source>
        <strain evidence="10 11">1DrF-4</strain>
    </source>
</reference>
<dbReference type="Proteomes" id="UP000092024">
    <property type="component" value="Unassembled WGS sequence"/>
</dbReference>
<dbReference type="OrthoDB" id="9806127at2"/>
<dbReference type="GO" id="GO:0005886">
    <property type="term" value="C:plasma membrane"/>
    <property type="evidence" value="ECO:0007669"/>
    <property type="project" value="UniProtKB-SubCell"/>
</dbReference>
<dbReference type="STRING" id="1844972.A7K91_00850"/>
<proteinExistence type="predicted"/>
<dbReference type="GO" id="GO:0016887">
    <property type="term" value="F:ATP hydrolysis activity"/>
    <property type="evidence" value="ECO:0007669"/>
    <property type="project" value="InterPro"/>
</dbReference>
<dbReference type="InterPro" id="IPR027417">
    <property type="entry name" value="P-loop_NTPase"/>
</dbReference>
<evidence type="ECO:0000256" key="7">
    <source>
        <dbReference type="SAM" id="Phobius"/>
    </source>
</evidence>
<keyword evidence="5 7" id="KW-1133">Transmembrane helix</keyword>
<evidence type="ECO:0000256" key="2">
    <source>
        <dbReference type="ARBA" id="ARBA00022692"/>
    </source>
</evidence>
<keyword evidence="3" id="KW-0547">Nucleotide-binding</keyword>
<dbReference type="EMBL" id="LYPA01000080">
    <property type="protein sequence ID" value="OBR62210.1"/>
    <property type="molecule type" value="Genomic_DNA"/>
</dbReference>
<evidence type="ECO:0000259" key="8">
    <source>
        <dbReference type="PROSITE" id="PS50893"/>
    </source>
</evidence>
<keyword evidence="4" id="KW-0067">ATP-binding</keyword>
<dbReference type="InterPro" id="IPR039421">
    <property type="entry name" value="Type_1_exporter"/>
</dbReference>
<dbReference type="GO" id="GO:0034040">
    <property type="term" value="F:ATPase-coupled lipid transmembrane transporter activity"/>
    <property type="evidence" value="ECO:0007669"/>
    <property type="project" value="TreeGrafter"/>
</dbReference>
<dbReference type="RefSeq" id="WP_068687070.1">
    <property type="nucleotide sequence ID" value="NZ_LYPA01000080.1"/>
</dbReference>
<dbReference type="SMART" id="SM00382">
    <property type="entry name" value="AAA"/>
    <property type="match status" value="1"/>
</dbReference>
<evidence type="ECO:0000313" key="11">
    <source>
        <dbReference type="Proteomes" id="UP000092024"/>
    </source>
</evidence>
<dbReference type="PROSITE" id="PS50893">
    <property type="entry name" value="ABC_TRANSPORTER_2"/>
    <property type="match status" value="1"/>
</dbReference>
<dbReference type="InterPro" id="IPR011527">
    <property type="entry name" value="ABC1_TM_dom"/>
</dbReference>
<evidence type="ECO:0000256" key="6">
    <source>
        <dbReference type="ARBA" id="ARBA00023136"/>
    </source>
</evidence>
<feature type="transmembrane region" description="Helical" evidence="7">
    <location>
        <begin position="173"/>
        <end position="193"/>
    </location>
</feature>
<dbReference type="Pfam" id="PF00005">
    <property type="entry name" value="ABC_tran"/>
    <property type="match status" value="1"/>
</dbReference>
<evidence type="ECO:0000256" key="1">
    <source>
        <dbReference type="ARBA" id="ARBA00004651"/>
    </source>
</evidence>
<dbReference type="PANTHER" id="PTHR24221">
    <property type="entry name" value="ATP-BINDING CASSETTE SUB-FAMILY B"/>
    <property type="match status" value="1"/>
</dbReference>
<evidence type="ECO:0000259" key="9">
    <source>
        <dbReference type="PROSITE" id="PS50929"/>
    </source>
</evidence>
<dbReference type="SUPFAM" id="SSF52540">
    <property type="entry name" value="P-loop containing nucleoside triphosphate hydrolases"/>
    <property type="match status" value="1"/>
</dbReference>
<organism evidence="10 11">
    <name type="scientific">Paenibacillus oryzae</name>
    <dbReference type="NCBI Taxonomy" id="1844972"/>
    <lineage>
        <taxon>Bacteria</taxon>
        <taxon>Bacillati</taxon>
        <taxon>Bacillota</taxon>
        <taxon>Bacilli</taxon>
        <taxon>Bacillales</taxon>
        <taxon>Paenibacillaceae</taxon>
        <taxon>Paenibacillus</taxon>
    </lineage>
</organism>
<evidence type="ECO:0008006" key="12">
    <source>
        <dbReference type="Google" id="ProtNLM"/>
    </source>
</evidence>